<dbReference type="OrthoDB" id="9805682at2"/>
<dbReference type="Proteomes" id="UP000264006">
    <property type="component" value="Plasmid pEDY32-46I"/>
</dbReference>
<protein>
    <submittedName>
        <fullName evidence="9">Type IV fimbrial assembly protein PilC</fullName>
    </submittedName>
</protein>
<dbReference type="EMBL" id="CP031166">
    <property type="protein sequence ID" value="AXV10226.1"/>
    <property type="molecule type" value="Genomic_DNA"/>
</dbReference>
<feature type="transmembrane region" description="Helical" evidence="7">
    <location>
        <begin position="390"/>
        <end position="415"/>
    </location>
</feature>
<evidence type="ECO:0000256" key="3">
    <source>
        <dbReference type="ARBA" id="ARBA00022475"/>
    </source>
</evidence>
<sequence>MADNTNIKSRDFKWTAVNPAGQRETGKMRAPSEAQVRTILQEDNYDVGSIAPAAQNPVSAFLEAIGNARGEGGPKVKTLDLATSVKQIQVLISAGMTPQQAVAAAVDAAPSKKIQGVLVEVVERMRQGESMSGAFGHYNRTFGESFLAYVSSAETAGTLPETLQRLYEQLSQQAKIESEVKSATAYPRYAGGASMMIALGMIQFLLPQFEQLYAGFGSNLPAPTQLLITVKNNMLPFIGGLVLAFGGVKAWLDQTRNNVDIGEKLDKVKFRLPIFGNLLVQQMQYRWCATMASLQRSTVPLDKALDISARASGSRWLIKTTPTVVARIRDGEPLATSMTSIPLMPSTVLALASVGEQTGELAETLDAAAASIAEQVNAQVSSLGKKIETLTLLFVMAVMGFIIGALWLPILYLSVEASESF</sequence>
<evidence type="ECO:0000259" key="8">
    <source>
        <dbReference type="Pfam" id="PF00482"/>
    </source>
</evidence>
<dbReference type="Pfam" id="PF00482">
    <property type="entry name" value="T2SSF"/>
    <property type="match status" value="2"/>
</dbReference>
<keyword evidence="3" id="KW-1003">Cell membrane</keyword>
<dbReference type="InterPro" id="IPR003004">
    <property type="entry name" value="GspF/PilC"/>
</dbReference>
<comment type="similarity">
    <text evidence="2">Belongs to the GSP F family.</text>
</comment>
<dbReference type="PANTHER" id="PTHR30012">
    <property type="entry name" value="GENERAL SECRETION PATHWAY PROTEIN"/>
    <property type="match status" value="1"/>
</dbReference>
<feature type="transmembrane region" description="Helical" evidence="7">
    <location>
        <begin position="189"/>
        <end position="206"/>
    </location>
</feature>
<gene>
    <name evidence="9" type="ORF">DVS28_b0486</name>
</gene>
<keyword evidence="9" id="KW-0614">Plasmid</keyword>
<dbReference type="InterPro" id="IPR042094">
    <property type="entry name" value="T2SS_GspF_sf"/>
</dbReference>
<evidence type="ECO:0000256" key="1">
    <source>
        <dbReference type="ARBA" id="ARBA00004651"/>
    </source>
</evidence>
<evidence type="ECO:0000313" key="9">
    <source>
        <dbReference type="EMBL" id="AXV10226.1"/>
    </source>
</evidence>
<organism evidence="9 10">
    <name type="scientific">Euzebya pacifica</name>
    <dbReference type="NCBI Taxonomy" id="1608957"/>
    <lineage>
        <taxon>Bacteria</taxon>
        <taxon>Bacillati</taxon>
        <taxon>Actinomycetota</taxon>
        <taxon>Nitriliruptoria</taxon>
        <taxon>Euzebyales</taxon>
    </lineage>
</organism>
<evidence type="ECO:0000256" key="2">
    <source>
        <dbReference type="ARBA" id="ARBA00005745"/>
    </source>
</evidence>
<evidence type="ECO:0000256" key="6">
    <source>
        <dbReference type="ARBA" id="ARBA00023136"/>
    </source>
</evidence>
<dbReference type="AlphaFoldDB" id="A0A346Y6X9"/>
<accession>A0A346Y6X9</accession>
<feature type="domain" description="Type II secretion system protein GspF" evidence="8">
    <location>
        <begin position="87"/>
        <end position="207"/>
    </location>
</feature>
<dbReference type="InterPro" id="IPR018076">
    <property type="entry name" value="T2SS_GspF_dom"/>
</dbReference>
<comment type="subcellular location">
    <subcellularLocation>
        <location evidence="1">Cell membrane</location>
        <topology evidence="1">Multi-pass membrane protein</topology>
    </subcellularLocation>
</comment>
<proteinExistence type="inferred from homology"/>
<name>A0A346Y6X9_9ACTN</name>
<dbReference type="GO" id="GO:0005886">
    <property type="term" value="C:plasma membrane"/>
    <property type="evidence" value="ECO:0007669"/>
    <property type="project" value="UniProtKB-SubCell"/>
</dbReference>
<evidence type="ECO:0000313" key="10">
    <source>
        <dbReference type="Proteomes" id="UP000264006"/>
    </source>
</evidence>
<keyword evidence="6 7" id="KW-0472">Membrane</keyword>
<dbReference type="Gene3D" id="1.20.81.30">
    <property type="entry name" value="Type II secretion system (T2SS), domain F"/>
    <property type="match status" value="2"/>
</dbReference>
<reference evidence="9 10" key="1">
    <citation type="submission" date="2018-09" db="EMBL/GenBank/DDBJ databases">
        <title>Complete genome sequence of Euzebya sp. DY32-46 isolated from seawater of Pacific Ocean.</title>
        <authorList>
            <person name="Xu L."/>
            <person name="Wu Y.-H."/>
            <person name="Xu X.-W."/>
        </authorList>
    </citation>
    <scope>NUCLEOTIDE SEQUENCE [LARGE SCALE GENOMIC DNA]</scope>
    <source>
        <strain evidence="9 10">DY32-46</strain>
        <plasmid evidence="10">pedy32-46i</plasmid>
    </source>
</reference>
<keyword evidence="5 7" id="KW-1133">Transmembrane helix</keyword>
<evidence type="ECO:0000256" key="7">
    <source>
        <dbReference type="SAM" id="Phobius"/>
    </source>
</evidence>
<keyword evidence="4 7" id="KW-0812">Transmembrane</keyword>
<feature type="domain" description="Type II secretion system protein GspF" evidence="8">
    <location>
        <begin position="287"/>
        <end position="408"/>
    </location>
</feature>
<geneLocation type="plasmid" evidence="10">
    <name>pedy32-46i</name>
</geneLocation>
<evidence type="ECO:0000256" key="4">
    <source>
        <dbReference type="ARBA" id="ARBA00022692"/>
    </source>
</evidence>
<dbReference type="KEGG" id="euz:DVS28_b0486"/>
<keyword evidence="10" id="KW-1185">Reference proteome</keyword>
<dbReference type="RefSeq" id="WP_114594798.1">
    <property type="nucleotide sequence ID" value="NZ_CP031166.1"/>
</dbReference>
<evidence type="ECO:0000256" key="5">
    <source>
        <dbReference type="ARBA" id="ARBA00022989"/>
    </source>
</evidence>
<dbReference type="PANTHER" id="PTHR30012:SF0">
    <property type="entry name" value="TYPE II SECRETION SYSTEM PROTEIN F-RELATED"/>
    <property type="match status" value="1"/>
</dbReference>
<feature type="transmembrane region" description="Helical" evidence="7">
    <location>
        <begin position="234"/>
        <end position="252"/>
    </location>
</feature>